<evidence type="ECO:0000256" key="1">
    <source>
        <dbReference type="ARBA" id="ARBA00022801"/>
    </source>
</evidence>
<dbReference type="InterPro" id="IPR039034">
    <property type="entry name" value="INPP4"/>
</dbReference>
<evidence type="ECO:0000256" key="2">
    <source>
        <dbReference type="ARBA" id="ARBA00023098"/>
    </source>
</evidence>
<evidence type="ECO:0000256" key="3">
    <source>
        <dbReference type="SAM" id="MobiDB-lite"/>
    </source>
</evidence>
<protein>
    <recommendedName>
        <fullName evidence="6">Phosphatidylinositol-3,4-bisphosphate 4-phosphatase</fullName>
    </recommendedName>
</protein>
<evidence type="ECO:0008006" key="6">
    <source>
        <dbReference type="Google" id="ProtNLM"/>
    </source>
</evidence>
<accession>A0ABD3MNW7</accession>
<proteinExistence type="predicted"/>
<comment type="caution">
    <text evidence="4">The sequence shown here is derived from an EMBL/GenBank/DDBJ whole genome shotgun (WGS) entry which is preliminary data.</text>
</comment>
<keyword evidence="5" id="KW-1185">Reference proteome</keyword>
<keyword evidence="2" id="KW-0443">Lipid metabolism</keyword>
<dbReference type="PANTHER" id="PTHR12187">
    <property type="entry name" value="AGAP000124-PA"/>
    <property type="match status" value="1"/>
</dbReference>
<organism evidence="4 5">
    <name type="scientific">Cyclotella atomus</name>
    <dbReference type="NCBI Taxonomy" id="382360"/>
    <lineage>
        <taxon>Eukaryota</taxon>
        <taxon>Sar</taxon>
        <taxon>Stramenopiles</taxon>
        <taxon>Ochrophyta</taxon>
        <taxon>Bacillariophyta</taxon>
        <taxon>Coscinodiscophyceae</taxon>
        <taxon>Thalassiosirophycidae</taxon>
        <taxon>Stephanodiscales</taxon>
        <taxon>Stephanodiscaceae</taxon>
        <taxon>Cyclotella</taxon>
    </lineage>
</organism>
<dbReference type="PANTHER" id="PTHR12187:SF11">
    <property type="entry name" value="PHOSPHATIDYLINOSITOL-3,4-BISPHOSPHATE 4-PHOSPHATASE"/>
    <property type="match status" value="1"/>
</dbReference>
<dbReference type="GO" id="GO:0016788">
    <property type="term" value="F:hydrolase activity, acting on ester bonds"/>
    <property type="evidence" value="ECO:0007669"/>
    <property type="project" value="UniProtKB-ARBA"/>
</dbReference>
<evidence type="ECO:0000313" key="5">
    <source>
        <dbReference type="Proteomes" id="UP001530400"/>
    </source>
</evidence>
<keyword evidence="1" id="KW-0378">Hydrolase</keyword>
<sequence length="1333" mass="143230">MANQFDPFAPTPTPAAPSSPFDAFAPDSWQQSASNVWKNASASLQRSVNNNSRSSVTTNAAADPKKRIVPYEGPIGTLSSQWDGHLFVANAAMGNNAAMWKNNGNLQSYLILSTNEACIPMGGVEGVLKWNKAKGAELNEVNVSSLSLVDDEAGHAATVGVAAGANLDYGAAKKTPGGGLNFLKSGLKKAQGAIERSVTTIAIKADGGKNRDWVCISLVYKMQLNSMEGNTAMLHVVGSSSQVMNSTQEVCLSKTEWVQLPTVENHEGLLFHIPLTVPDLTFLPTDNGGARLTIRMSIRSGALLNIVKREYMIGECTVQYSNIVQMTTCASGMMYSNSVNLPVTSGMLSEVSGTLPAVFKVTATQRIKFAPPCSLGWSLTDPISSPEMLIMFTLPLDQAYVFEIMNAGVNNTHHSSGVLIANERAVESTLTLPIAAAVSRLMACAAAESAKIAELAAKRAYKRESIRCFAIPDDESKAEAVVEAALNEGCADVEIGVVALMLENGAVGPPVSGMMLFQRCDSIFEETLVNSFSLPLMDKISGEAMMKVPTPTREAVVKRFCPRLYTGNMELDGGDALLPGVLGTSQHGYVGSIRLSVSVSLGLNADAALGVAGGVTSIEGVVPLEPYLNPNTQRSDKIPVLAPAIDANTGKVIGKFLFLLRVKTLPSPSRALDTVPASMNGLISTVGLDTLTENIGLSYQLDNGAASPEAASGVRQRQVATMGAFLTSGYLKYQAEQRARDASVLSDRFDKYHNSVVSEVSSVSSDVKLEDESDVPLFKRRTPRPFRPSNSRHDALLAGIGFNVHVQELTLHMLQDGQEGISASICASVTHGAPADHARGFGVFGNDDSESTSNVARGGLRRLETARLEYAKEVDDNITGLITAVGEYFNMRAHTAAARQQAGVKNSRHVPTNIQGCNYYRNRMIESMQKLHSLTWEVSIRRVNCFSQALGIAVTSYLVSLSDGGPAWKFANIWAQHGYLVTFEGLLSAVGKELGMIEDASTAIEMLRMVSVVLLPADNASSNNAQDHRIPVVHSPFVRSVNLQKEATSKYGTETQYRLEISLDPSYFQNRVPAPLRGTQIRFVPVLFQMGVDIRQWGANAGRSVTTQIKDRTKAAPGVDDCCADVEVNNEPVCGLIDDGDDDDEGGVADTEILVILNLEGFRKLNVYAHTINPTPFTPSSMSTLSLEQMQALPAHSLLSILSDTIRASAGKMEHGVLDHAATACQRLGGGSTVFCKSGKDRTAMQVTFKQAQFLQRFMDKKDASPPEDAQLPFDEVFANSTLMRIHGTRVPICEKNAGESKYAFNPLQAKFMPDALKPPPIALAGFLKKPET</sequence>
<dbReference type="GO" id="GO:0006629">
    <property type="term" value="P:lipid metabolic process"/>
    <property type="evidence" value="ECO:0007669"/>
    <property type="project" value="UniProtKB-KW"/>
</dbReference>
<reference evidence="4 5" key="1">
    <citation type="submission" date="2024-10" db="EMBL/GenBank/DDBJ databases">
        <title>Updated reference genomes for cyclostephanoid diatoms.</title>
        <authorList>
            <person name="Roberts W.R."/>
            <person name="Alverson A.J."/>
        </authorList>
    </citation>
    <scope>NUCLEOTIDE SEQUENCE [LARGE SCALE GENOMIC DNA]</scope>
    <source>
        <strain evidence="4 5">AJA010-31</strain>
    </source>
</reference>
<dbReference type="EMBL" id="JALLPJ020001397">
    <property type="protein sequence ID" value="KAL3765695.1"/>
    <property type="molecule type" value="Genomic_DNA"/>
</dbReference>
<gene>
    <name evidence="4" type="ORF">ACHAWO_007073</name>
</gene>
<evidence type="ECO:0000313" key="4">
    <source>
        <dbReference type="EMBL" id="KAL3765695.1"/>
    </source>
</evidence>
<dbReference type="Proteomes" id="UP001530400">
    <property type="component" value="Unassembled WGS sequence"/>
</dbReference>
<name>A0ABD3MNW7_9STRA</name>
<feature type="region of interest" description="Disordered" evidence="3">
    <location>
        <begin position="1"/>
        <end position="25"/>
    </location>
</feature>